<dbReference type="EMBL" id="LAZR01045922">
    <property type="protein sequence ID" value="KKK97728.1"/>
    <property type="molecule type" value="Genomic_DNA"/>
</dbReference>
<dbReference type="AlphaFoldDB" id="A0A0F8ZV06"/>
<comment type="caution">
    <text evidence="1">The sequence shown here is derived from an EMBL/GenBank/DDBJ whole genome shotgun (WGS) entry which is preliminary data.</text>
</comment>
<gene>
    <name evidence="1" type="ORF">LCGC14_2649850</name>
</gene>
<sequence>MKCDHCIFIEKTFSKILQRDDSTNREYWIMTEVFFYLHNSDICRKSKKSIKKES</sequence>
<name>A0A0F8ZV06_9ZZZZ</name>
<proteinExistence type="predicted"/>
<evidence type="ECO:0000313" key="1">
    <source>
        <dbReference type="EMBL" id="KKK97728.1"/>
    </source>
</evidence>
<reference evidence="1" key="1">
    <citation type="journal article" date="2015" name="Nature">
        <title>Complex archaea that bridge the gap between prokaryotes and eukaryotes.</title>
        <authorList>
            <person name="Spang A."/>
            <person name="Saw J.H."/>
            <person name="Jorgensen S.L."/>
            <person name="Zaremba-Niedzwiedzka K."/>
            <person name="Martijn J."/>
            <person name="Lind A.E."/>
            <person name="van Eijk R."/>
            <person name="Schleper C."/>
            <person name="Guy L."/>
            <person name="Ettema T.J."/>
        </authorList>
    </citation>
    <scope>NUCLEOTIDE SEQUENCE</scope>
</reference>
<accession>A0A0F8ZV06</accession>
<protein>
    <submittedName>
        <fullName evidence="1">Uncharacterized protein</fullName>
    </submittedName>
</protein>
<organism evidence="1">
    <name type="scientific">marine sediment metagenome</name>
    <dbReference type="NCBI Taxonomy" id="412755"/>
    <lineage>
        <taxon>unclassified sequences</taxon>
        <taxon>metagenomes</taxon>
        <taxon>ecological metagenomes</taxon>
    </lineage>
</organism>